<evidence type="ECO:0000313" key="2">
    <source>
        <dbReference type="EMBL" id="NEL56341.1"/>
    </source>
</evidence>
<evidence type="ECO:0008006" key="4">
    <source>
        <dbReference type="Google" id="ProtNLM"/>
    </source>
</evidence>
<proteinExistence type="predicted"/>
<dbReference type="Proteomes" id="UP000470470">
    <property type="component" value="Unassembled WGS sequence"/>
</dbReference>
<dbReference type="InterPro" id="IPR023213">
    <property type="entry name" value="CAT-like_dom_sf"/>
</dbReference>
<dbReference type="EMBL" id="JAAGWK010000034">
    <property type="protein sequence ID" value="NEL56341.1"/>
    <property type="molecule type" value="Genomic_DNA"/>
</dbReference>
<feature type="region of interest" description="Disordered" evidence="1">
    <location>
        <begin position="210"/>
        <end position="251"/>
    </location>
</feature>
<reference evidence="2 3" key="1">
    <citation type="submission" date="2020-02" db="EMBL/GenBank/DDBJ databases">
        <title>The whole genome sequence of CPCC 205119.</title>
        <authorList>
            <person name="Jiang Z."/>
        </authorList>
    </citation>
    <scope>NUCLEOTIDE SEQUENCE [LARGE SCALE GENOMIC DNA]</scope>
    <source>
        <strain evidence="2 3">CPCC 205119</strain>
    </source>
</reference>
<comment type="caution">
    <text evidence="2">The sequence shown here is derived from an EMBL/GenBank/DDBJ whole genome shotgun (WGS) entry which is preliminary data.</text>
</comment>
<accession>A0A7K3WIM0</accession>
<dbReference type="SUPFAM" id="SSF52777">
    <property type="entry name" value="CoA-dependent acyltransferases"/>
    <property type="match status" value="1"/>
</dbReference>
<gene>
    <name evidence="2" type="ORF">G1H19_20440</name>
</gene>
<dbReference type="Gene3D" id="3.30.559.10">
    <property type="entry name" value="Chloramphenicol acetyltransferase-like domain"/>
    <property type="match status" value="1"/>
</dbReference>
<evidence type="ECO:0000313" key="3">
    <source>
        <dbReference type="Proteomes" id="UP000470470"/>
    </source>
</evidence>
<dbReference type="AlphaFoldDB" id="A0A7K3WIM0"/>
<protein>
    <recommendedName>
        <fullName evidence="4">Diacylglycerol O-acyltransferase</fullName>
    </recommendedName>
</protein>
<name>A0A7K3WIM0_9ACTN</name>
<dbReference type="RefSeq" id="WP_152727755.1">
    <property type="nucleotide sequence ID" value="NZ_JAABOZ010000001.1"/>
</dbReference>
<feature type="compositionally biased region" description="Low complexity" evidence="1">
    <location>
        <begin position="210"/>
        <end position="222"/>
    </location>
</feature>
<evidence type="ECO:0000256" key="1">
    <source>
        <dbReference type="SAM" id="MobiDB-lite"/>
    </source>
</evidence>
<organism evidence="2 3">
    <name type="scientific">Goekera deserti</name>
    <dbReference type="NCBI Taxonomy" id="2497753"/>
    <lineage>
        <taxon>Bacteria</taxon>
        <taxon>Bacillati</taxon>
        <taxon>Actinomycetota</taxon>
        <taxon>Actinomycetes</taxon>
        <taxon>Geodermatophilales</taxon>
        <taxon>Geodermatophilaceae</taxon>
        <taxon>Goekera</taxon>
    </lineage>
</organism>
<keyword evidence="3" id="KW-1185">Reference proteome</keyword>
<sequence length="470" mass="49606">MLPLTDLPPITPHTAGGEVPLADQASLVLRAGRMGTVLPHMGWVLRFPTRISVEELTAEAERLAASPYALGRRVQPRRVPGGRRRWVATPVPPPVRLAPRPVDSDALAGWLDGELPTPLDPEHGHGWLVTAAHTTDGGTVVLVIVHHLYGIAPGVLEAAYGDGSVDPRDGTVGLTFQAHERYELRQELRSVVERLVLGVRGAGRMTGDALRAAASRDSAAKAPVTDPPPIPNPRGRDRTRRSPGPARSGVIAEFSAEEWDTRAAELGGTGNTLLAAIAANMVRRGRVGRGGDVDRPVRLVLPIDLGADAVGERRDGALGVRPNMVTASLVLPGGPPQYGDLTVTRRWMKAAFVADAATAPPVRGFNDAARLLPEALAIRFAERAALSFDACASNPGAMPAGVRRLGRHTATSAATMGWPIALDLIAALSRGPDSVGITVVGDPSRLGPGADVRGWLGDELRGWGLRGGRW</sequence>